<evidence type="ECO:0000313" key="1">
    <source>
        <dbReference type="EMBL" id="KAK1852595.1"/>
    </source>
</evidence>
<proteinExistence type="predicted"/>
<protein>
    <recommendedName>
        <fullName evidence="3">Fungal N-terminal domain-containing protein</fullName>
    </recommendedName>
</protein>
<reference evidence="1" key="1">
    <citation type="submission" date="2023-01" db="EMBL/GenBank/DDBJ databases">
        <title>Colletotrichum chrysophilum M932 genome sequence.</title>
        <authorList>
            <person name="Baroncelli R."/>
        </authorList>
    </citation>
    <scope>NUCLEOTIDE SEQUENCE</scope>
    <source>
        <strain evidence="1">M932</strain>
    </source>
</reference>
<dbReference type="AlphaFoldDB" id="A0AAD9ATT3"/>
<dbReference type="EMBL" id="JAQOWY010000071">
    <property type="protein sequence ID" value="KAK1852595.1"/>
    <property type="molecule type" value="Genomic_DNA"/>
</dbReference>
<accession>A0AAD9ATT3</accession>
<comment type="caution">
    <text evidence="1">The sequence shown here is derived from an EMBL/GenBank/DDBJ whole genome shotgun (WGS) entry which is preliminary data.</text>
</comment>
<organism evidence="1 2">
    <name type="scientific">Colletotrichum chrysophilum</name>
    <dbReference type="NCBI Taxonomy" id="1836956"/>
    <lineage>
        <taxon>Eukaryota</taxon>
        <taxon>Fungi</taxon>
        <taxon>Dikarya</taxon>
        <taxon>Ascomycota</taxon>
        <taxon>Pezizomycotina</taxon>
        <taxon>Sordariomycetes</taxon>
        <taxon>Hypocreomycetidae</taxon>
        <taxon>Glomerellales</taxon>
        <taxon>Glomerellaceae</taxon>
        <taxon>Colletotrichum</taxon>
        <taxon>Colletotrichum gloeosporioides species complex</taxon>
    </lineage>
</organism>
<name>A0AAD9ATT3_9PEZI</name>
<dbReference type="Proteomes" id="UP001243330">
    <property type="component" value="Unassembled WGS sequence"/>
</dbReference>
<keyword evidence="2" id="KW-1185">Reference proteome</keyword>
<evidence type="ECO:0000313" key="2">
    <source>
        <dbReference type="Proteomes" id="UP001243330"/>
    </source>
</evidence>
<evidence type="ECO:0008006" key="3">
    <source>
        <dbReference type="Google" id="ProtNLM"/>
    </source>
</evidence>
<sequence length="212" mass="23042">MAEAIGTTASVLGLASAVMAVTERVVNAIKNVRSAPQTIETVASILCNTDRTLQSIRQTPSLDDNNLIADQLRNIEGILVDIETLLKTLQQQQRNSKTHNILLALRDPTGKNNKLDELLGRLDTANLHLLIQMGISHVGTTEGVTTELATAHKALLEVKTTGEETNVLLKDSIALLSNQMGQSRVIPSTYRNGRVSLPHYVVDHEVGRNPLT</sequence>
<gene>
    <name evidence="1" type="ORF">CCHR01_04749</name>
</gene>